<gene>
    <name evidence="5" type="ORF">FPSE_03987</name>
</gene>
<dbReference type="InterPro" id="IPR027417">
    <property type="entry name" value="P-loop_NTPase"/>
</dbReference>
<dbReference type="eggNOG" id="ENOG502RTJ4">
    <property type="taxonomic scope" value="Eukaryota"/>
</dbReference>
<accession>K3VLN9</accession>
<evidence type="ECO:0000313" key="5">
    <source>
        <dbReference type="EMBL" id="EKJ75807.1"/>
    </source>
</evidence>
<evidence type="ECO:0000313" key="6">
    <source>
        <dbReference type="Proteomes" id="UP000007978"/>
    </source>
</evidence>
<dbReference type="RefSeq" id="XP_009255380.1">
    <property type="nucleotide sequence ID" value="XM_009257105.1"/>
</dbReference>
<evidence type="ECO:0000259" key="3">
    <source>
        <dbReference type="Pfam" id="PF24883"/>
    </source>
</evidence>
<comment type="caution">
    <text evidence="5">The sequence shown here is derived from an EMBL/GenBank/DDBJ whole genome shotgun (WGS) entry which is preliminary data.</text>
</comment>
<dbReference type="InterPro" id="IPR029498">
    <property type="entry name" value="HeLo_dom"/>
</dbReference>
<dbReference type="HOGENOM" id="CLU_002341_2_0_1"/>
<evidence type="ECO:0000259" key="2">
    <source>
        <dbReference type="Pfam" id="PF14479"/>
    </source>
</evidence>
<dbReference type="EMBL" id="AFNW01000081">
    <property type="protein sequence ID" value="EKJ75807.1"/>
    <property type="molecule type" value="Genomic_DNA"/>
</dbReference>
<dbReference type="InterPro" id="IPR038305">
    <property type="entry name" value="HeLo_sf"/>
</dbReference>
<dbReference type="PANTHER" id="PTHR10039">
    <property type="entry name" value="AMELOGENIN"/>
    <property type="match status" value="1"/>
</dbReference>
<dbReference type="PANTHER" id="PTHR10039:SF5">
    <property type="entry name" value="NACHT DOMAIN-CONTAINING PROTEIN"/>
    <property type="match status" value="1"/>
</dbReference>
<protein>
    <recommendedName>
        <fullName evidence="7">NACHT domain-containing protein</fullName>
    </recommendedName>
</protein>
<sequence length="843" mass="96709">MEVGGFAVGAVALASLFKDCADLYSMFTSAQNLDKDAATLQAKLEIEETVFLRWPERVGLFKQDQDQNEAIFSDAHTRRLIMLTLEQMRDLLSDGNKLRKLYGVKSITPAKESNSSLASNDVHGRISARRRLQFDSDFRGMNIKDVFKTSRISMLDNFAKQITWVIGDKQKFHQLISDLTYFNRRLVELTPGSTPALTANDLCHIRNIEKFDVIVEALQNNHSHQSAVIEARSNAIQSRILDTLWFRWHDDRRLTVKDAHKKTFRWSLDSSAEDCTWQHLPTWLKSNSGIYWLAGKAGSGKSTLMKFIHSDERTMDYLEAWSGDSDLVVANFFFFAQGYPEQKSQVGLLRSLLHQLLSHDATLAEIVLPNAWREASRENQKKQEGLTMPSIAEMEKALEDICNLYRATKKIFFLIDGIDEYEGNDIDVAALMSALGAFSNVKILVSSRPHDSLVAAFRESPRMNLPDLTERDISHYVYDTVAYHPYMIQLSAMNPETVELITKSIVERASGVFLWVVLVCRSVIEGCDAFETASDLQSRVDESPKEIEELLNHILQTIDPRWEDEAMKIMYLVHTNQSCGMAPPLSTLGLSLICEQGYISDMHSSEIRAREPFTTKDTDPRCSTMEGRLRSRCRGLVEVNRVMRDKDRRRFFGGNDENKESESILMSSVEFMHRTVYDFLSQPCNFNRWFGKITQQGFNAYFVLCNLWCQLIPTFQQNKAVERMHCLFGAVSITIYGNYKGCALEVIFHCFSRIQYICGMYLIDDNLPKAAKYFVHDRNCRQYYSDISVILALAAECSVRKTIEFVYETEIPLHSLLYQPPSLESLRNCEHEQDKRRARSFRD</sequence>
<dbReference type="SUPFAM" id="SSF52540">
    <property type="entry name" value="P-loop containing nucleoside triphosphate hydrolases"/>
    <property type="match status" value="1"/>
</dbReference>
<dbReference type="GeneID" id="20362605"/>
<reference evidence="5 6" key="1">
    <citation type="journal article" date="2012" name="PLoS Pathog.">
        <title>Comparative pathogenomics reveals horizontally acquired novel virulence genes in fungi infecting cereal hosts.</title>
        <authorList>
            <person name="Gardiner D.M."/>
            <person name="McDonald M.C."/>
            <person name="Covarelli L."/>
            <person name="Solomon P.S."/>
            <person name="Rusu A.G."/>
            <person name="Marshall M."/>
            <person name="Kazan K."/>
            <person name="Chakraborty S."/>
            <person name="McDonald B.A."/>
            <person name="Manners J.M."/>
        </authorList>
    </citation>
    <scope>NUCLEOTIDE SEQUENCE [LARGE SCALE GENOMIC DNA]</scope>
    <source>
        <strain evidence="5 6">CS3096</strain>
    </source>
</reference>
<feature type="domain" description="DUF7791" evidence="4">
    <location>
        <begin position="558"/>
        <end position="719"/>
    </location>
</feature>
<dbReference type="Pfam" id="PF14479">
    <property type="entry name" value="HeLo"/>
    <property type="match status" value="1"/>
</dbReference>
<dbReference type="KEGG" id="fpu:FPSE_03987"/>
<feature type="domain" description="Nephrocystin 3-like N-terminal" evidence="3">
    <location>
        <begin position="281"/>
        <end position="448"/>
    </location>
</feature>
<evidence type="ECO:0000259" key="4">
    <source>
        <dbReference type="Pfam" id="PF25053"/>
    </source>
</evidence>
<name>K3VLN9_FUSPC</name>
<organism evidence="5 6">
    <name type="scientific">Fusarium pseudograminearum (strain CS3096)</name>
    <name type="common">Wheat and barley crown-rot fungus</name>
    <dbReference type="NCBI Taxonomy" id="1028729"/>
    <lineage>
        <taxon>Eukaryota</taxon>
        <taxon>Fungi</taxon>
        <taxon>Dikarya</taxon>
        <taxon>Ascomycota</taxon>
        <taxon>Pezizomycotina</taxon>
        <taxon>Sordariomycetes</taxon>
        <taxon>Hypocreomycetidae</taxon>
        <taxon>Hypocreales</taxon>
        <taxon>Nectriaceae</taxon>
        <taxon>Fusarium</taxon>
    </lineage>
</organism>
<evidence type="ECO:0008006" key="7">
    <source>
        <dbReference type="Google" id="ProtNLM"/>
    </source>
</evidence>
<dbReference type="AlphaFoldDB" id="K3VLN9"/>
<proteinExistence type="predicted"/>
<dbReference type="InterPro" id="IPR056693">
    <property type="entry name" value="DUF7791"/>
</dbReference>
<dbReference type="Pfam" id="PF25053">
    <property type="entry name" value="DUF7791"/>
    <property type="match status" value="1"/>
</dbReference>
<dbReference type="OrthoDB" id="443402at2759"/>
<evidence type="ECO:0000256" key="1">
    <source>
        <dbReference type="ARBA" id="ARBA00022737"/>
    </source>
</evidence>
<dbReference type="InterPro" id="IPR056884">
    <property type="entry name" value="NPHP3-like_N"/>
</dbReference>
<feature type="domain" description="Prion-inhibition and propagation HeLo" evidence="2">
    <location>
        <begin position="5"/>
        <end position="204"/>
    </location>
</feature>
<keyword evidence="6" id="KW-1185">Reference proteome</keyword>
<dbReference type="Proteomes" id="UP000007978">
    <property type="component" value="Chromosome 3"/>
</dbReference>
<keyword evidence="1" id="KW-0677">Repeat</keyword>
<dbReference type="Gene3D" id="3.40.50.300">
    <property type="entry name" value="P-loop containing nucleotide triphosphate hydrolases"/>
    <property type="match status" value="1"/>
</dbReference>
<dbReference type="Gene3D" id="1.20.120.1020">
    <property type="entry name" value="Prion-inhibition and propagation, HeLo domain"/>
    <property type="match status" value="1"/>
</dbReference>
<dbReference type="Pfam" id="PF24883">
    <property type="entry name" value="NPHP3_N"/>
    <property type="match status" value="1"/>
</dbReference>